<organism evidence="2 3">
    <name type="scientific">Channa striata</name>
    <name type="common">Snakehead murrel</name>
    <name type="synonym">Ophicephalus striatus</name>
    <dbReference type="NCBI Taxonomy" id="64152"/>
    <lineage>
        <taxon>Eukaryota</taxon>
        <taxon>Metazoa</taxon>
        <taxon>Chordata</taxon>
        <taxon>Craniata</taxon>
        <taxon>Vertebrata</taxon>
        <taxon>Euteleostomi</taxon>
        <taxon>Actinopterygii</taxon>
        <taxon>Neopterygii</taxon>
        <taxon>Teleostei</taxon>
        <taxon>Neoteleostei</taxon>
        <taxon>Acanthomorphata</taxon>
        <taxon>Anabantaria</taxon>
        <taxon>Anabantiformes</taxon>
        <taxon>Channoidei</taxon>
        <taxon>Channidae</taxon>
        <taxon>Channa</taxon>
    </lineage>
</organism>
<accession>A0AA88LMT8</accession>
<keyword evidence="3" id="KW-1185">Reference proteome</keyword>
<protein>
    <submittedName>
        <fullName evidence="2">Uncharacterized protein</fullName>
    </submittedName>
</protein>
<evidence type="ECO:0000313" key="3">
    <source>
        <dbReference type="Proteomes" id="UP001187415"/>
    </source>
</evidence>
<evidence type="ECO:0000256" key="1">
    <source>
        <dbReference type="SAM" id="MobiDB-lite"/>
    </source>
</evidence>
<feature type="region of interest" description="Disordered" evidence="1">
    <location>
        <begin position="99"/>
        <end position="122"/>
    </location>
</feature>
<sequence length="122" mass="13056">MNFVTREQPLQGILIRSGDVLEPSCTQDRASCRIMALGQMEIRDLDQVTRRLPCWRSREAAENPVAQDQVERGSSGGGVRAEHLVNFAGGCEGPARTLVGPLRGSGCSSTASGRRATAMRAG</sequence>
<dbReference type="Proteomes" id="UP001187415">
    <property type="component" value="Unassembled WGS sequence"/>
</dbReference>
<dbReference type="AlphaFoldDB" id="A0AA88LMT8"/>
<evidence type="ECO:0000313" key="2">
    <source>
        <dbReference type="EMBL" id="KAK2812104.1"/>
    </source>
</evidence>
<reference evidence="2" key="1">
    <citation type="submission" date="2023-07" db="EMBL/GenBank/DDBJ databases">
        <title>Chromosome-level Genome Assembly of Striped Snakehead (Channa striata).</title>
        <authorList>
            <person name="Liu H."/>
        </authorList>
    </citation>
    <scope>NUCLEOTIDE SEQUENCE</scope>
    <source>
        <strain evidence="2">Gz</strain>
        <tissue evidence="2">Muscle</tissue>
    </source>
</reference>
<comment type="caution">
    <text evidence="2">The sequence shown here is derived from an EMBL/GenBank/DDBJ whole genome shotgun (WGS) entry which is preliminary data.</text>
</comment>
<dbReference type="EMBL" id="JAUPFM010000149">
    <property type="protein sequence ID" value="KAK2812104.1"/>
    <property type="molecule type" value="Genomic_DNA"/>
</dbReference>
<gene>
    <name evidence="2" type="ORF">Q5P01_000103</name>
</gene>
<name>A0AA88LMT8_CHASR</name>
<proteinExistence type="predicted"/>